<reference evidence="3" key="1">
    <citation type="submission" date="2022-10" db="EMBL/GenBank/DDBJ databases">
        <title>Luteolibacter sp. GHJ8, whole genome shotgun sequencing project.</title>
        <authorList>
            <person name="Zhao G."/>
            <person name="Shen L."/>
        </authorList>
    </citation>
    <scope>NUCLEOTIDE SEQUENCE</scope>
    <source>
        <strain evidence="3">GHJ8</strain>
    </source>
</reference>
<name>A0ABT3G927_9BACT</name>
<organism evidence="3 4">
    <name type="scientific">Luteolibacter rhizosphaerae</name>
    <dbReference type="NCBI Taxonomy" id="2989719"/>
    <lineage>
        <taxon>Bacteria</taxon>
        <taxon>Pseudomonadati</taxon>
        <taxon>Verrucomicrobiota</taxon>
        <taxon>Verrucomicrobiia</taxon>
        <taxon>Verrucomicrobiales</taxon>
        <taxon>Verrucomicrobiaceae</taxon>
        <taxon>Luteolibacter</taxon>
    </lineage>
</organism>
<keyword evidence="2" id="KW-0472">Membrane</keyword>
<feature type="region of interest" description="Disordered" evidence="1">
    <location>
        <begin position="119"/>
        <end position="158"/>
    </location>
</feature>
<dbReference type="EMBL" id="JAPDDR010000012">
    <property type="protein sequence ID" value="MCW1916104.1"/>
    <property type="molecule type" value="Genomic_DNA"/>
</dbReference>
<feature type="transmembrane region" description="Helical" evidence="2">
    <location>
        <begin position="166"/>
        <end position="188"/>
    </location>
</feature>
<gene>
    <name evidence="3" type="ORF">OJ996_21120</name>
</gene>
<evidence type="ECO:0000313" key="4">
    <source>
        <dbReference type="Proteomes" id="UP001165653"/>
    </source>
</evidence>
<dbReference type="RefSeq" id="WP_264515671.1">
    <property type="nucleotide sequence ID" value="NZ_JAPDDR010000012.1"/>
</dbReference>
<comment type="caution">
    <text evidence="3">The sequence shown here is derived from an EMBL/GenBank/DDBJ whole genome shotgun (WGS) entry which is preliminary data.</text>
</comment>
<keyword evidence="2" id="KW-0812">Transmembrane</keyword>
<feature type="region of interest" description="Disordered" evidence="1">
    <location>
        <begin position="1"/>
        <end position="103"/>
    </location>
</feature>
<feature type="compositionally biased region" description="Basic and acidic residues" evidence="1">
    <location>
        <begin position="81"/>
        <end position="95"/>
    </location>
</feature>
<evidence type="ECO:0000256" key="1">
    <source>
        <dbReference type="SAM" id="MobiDB-lite"/>
    </source>
</evidence>
<evidence type="ECO:0000313" key="3">
    <source>
        <dbReference type="EMBL" id="MCW1916104.1"/>
    </source>
</evidence>
<sequence>MPADPPSNTGSPDRSRPTAADLSKETTEGDLWNLDDEPVENLPTKPAPPPAAGSRAAPAESAGRKAIQRSEPQGAARKAAPAKDESPSAASHDEIGDLDETPGEDQEEAVLLVLEDEPQSAPAAQLPREEAPAPPAEAAPRQNRPRPAPAPPPTTLSLPKLSSREIIGLGAFGFFIALAAIWVITRFFTQVPFQDSYLAAPDYPVRGQHAVIIAAETFWREPVREGANRDSAKREVMMIPVVEITFDPNSSAGALWIIFKNQDGEIIGDPLIRSFTPAGAKLAVAATDGFVSEGDYNAYRTSDKHPWTVEVREGPSADGGSASFKPLTVIPISPLRR</sequence>
<protein>
    <recommendedName>
        <fullName evidence="5">Anti-sigma-K factor rskA</fullName>
    </recommendedName>
</protein>
<proteinExistence type="predicted"/>
<accession>A0ABT3G927</accession>
<keyword evidence="2" id="KW-1133">Transmembrane helix</keyword>
<feature type="compositionally biased region" description="Polar residues" evidence="1">
    <location>
        <begin position="1"/>
        <end position="12"/>
    </location>
</feature>
<keyword evidence="4" id="KW-1185">Reference proteome</keyword>
<evidence type="ECO:0008006" key="5">
    <source>
        <dbReference type="Google" id="ProtNLM"/>
    </source>
</evidence>
<dbReference type="Proteomes" id="UP001165653">
    <property type="component" value="Unassembled WGS sequence"/>
</dbReference>
<evidence type="ECO:0000256" key="2">
    <source>
        <dbReference type="SAM" id="Phobius"/>
    </source>
</evidence>
<feature type="compositionally biased region" description="Low complexity" evidence="1">
    <location>
        <begin position="52"/>
        <end position="61"/>
    </location>
</feature>